<evidence type="ECO:0008006" key="2">
    <source>
        <dbReference type="Google" id="ProtNLM"/>
    </source>
</evidence>
<accession>A0A7C5L399</accession>
<reference evidence="1" key="1">
    <citation type="journal article" date="2020" name="mSystems">
        <title>Genome- and Community-Level Interaction Insights into Carbon Utilization and Element Cycling Functions of Hydrothermarchaeota in Hydrothermal Sediment.</title>
        <authorList>
            <person name="Zhou Z."/>
            <person name="Liu Y."/>
            <person name="Xu W."/>
            <person name="Pan J."/>
            <person name="Luo Z.H."/>
            <person name="Li M."/>
        </authorList>
    </citation>
    <scope>NUCLEOTIDE SEQUENCE [LARGE SCALE GENOMIC DNA]</scope>
    <source>
        <strain evidence="1">HyVt-501</strain>
    </source>
</reference>
<evidence type="ECO:0000313" key="1">
    <source>
        <dbReference type="EMBL" id="HHJ64612.1"/>
    </source>
</evidence>
<name>A0A7C5L399_AQUAO</name>
<dbReference type="EMBL" id="DRNB01000248">
    <property type="protein sequence ID" value="HHJ64612.1"/>
    <property type="molecule type" value="Genomic_DNA"/>
</dbReference>
<sequence length="165" mass="19025">MRFLLFHLLLLLFSGISLTYIEVLQHRSRIEVQEKSIAKHVRISVFGEGGEEWKVEGRELVSFGRELILLMVELRSVSGYVVRANSITFRRDRNTGVLSGNVEIRGTALFVKTDSAVVDFNRNLLYGKEGVRVWRSTNYIEGRSFRAYLKPLRVIIEGVRTKHEL</sequence>
<organism evidence="1">
    <name type="scientific">Aquifex aeolicus</name>
    <dbReference type="NCBI Taxonomy" id="63363"/>
    <lineage>
        <taxon>Bacteria</taxon>
        <taxon>Pseudomonadati</taxon>
        <taxon>Aquificota</taxon>
        <taxon>Aquificia</taxon>
        <taxon>Aquificales</taxon>
        <taxon>Aquificaceae</taxon>
        <taxon>Aquifex</taxon>
    </lineage>
</organism>
<comment type="caution">
    <text evidence="1">The sequence shown here is derived from an EMBL/GenBank/DDBJ whole genome shotgun (WGS) entry which is preliminary data.</text>
</comment>
<protein>
    <recommendedName>
        <fullName evidence="2">LPS export ABC transporter periplasmic protein LptC</fullName>
    </recommendedName>
</protein>
<dbReference type="Proteomes" id="UP000885792">
    <property type="component" value="Unassembled WGS sequence"/>
</dbReference>
<gene>
    <name evidence="1" type="ORF">ENJ61_06855</name>
</gene>
<proteinExistence type="predicted"/>
<dbReference type="AlphaFoldDB" id="A0A7C5L399"/>